<dbReference type="GeneTree" id="ENSGT01030000234795"/>
<feature type="compositionally biased region" description="Basic and acidic residues" evidence="2">
    <location>
        <begin position="113"/>
        <end position="124"/>
    </location>
</feature>
<dbReference type="PANTHER" id="PTHR45935:SF15">
    <property type="entry name" value="SCAN BOX DOMAIN-CONTAINING PROTEIN"/>
    <property type="match status" value="1"/>
</dbReference>
<dbReference type="PROSITE" id="PS50804">
    <property type="entry name" value="SCAN_BOX"/>
    <property type="match status" value="1"/>
</dbReference>
<evidence type="ECO:0000313" key="4">
    <source>
        <dbReference type="Ensembl" id="ENSCPBP00000032524.1"/>
    </source>
</evidence>
<reference evidence="4" key="2">
    <citation type="submission" date="2025-09" db="UniProtKB">
        <authorList>
            <consortium name="Ensembl"/>
        </authorList>
    </citation>
    <scope>IDENTIFICATION</scope>
</reference>
<accession>A0A8C3IE45</accession>
<feature type="region of interest" description="Disordered" evidence="2">
    <location>
        <begin position="207"/>
        <end position="226"/>
    </location>
</feature>
<evidence type="ECO:0000256" key="1">
    <source>
        <dbReference type="ARBA" id="ARBA00023242"/>
    </source>
</evidence>
<dbReference type="SUPFAM" id="SSF47353">
    <property type="entry name" value="Retrovirus capsid dimerization domain-like"/>
    <property type="match status" value="1"/>
</dbReference>
<dbReference type="CDD" id="cd07936">
    <property type="entry name" value="SCAN"/>
    <property type="match status" value="1"/>
</dbReference>
<dbReference type="SMART" id="SM00431">
    <property type="entry name" value="SCAN"/>
    <property type="match status" value="1"/>
</dbReference>
<proteinExistence type="predicted"/>
<keyword evidence="1" id="KW-0539">Nucleus</keyword>
<dbReference type="InterPro" id="IPR038269">
    <property type="entry name" value="SCAN_sf"/>
</dbReference>
<evidence type="ECO:0000256" key="2">
    <source>
        <dbReference type="SAM" id="MobiDB-lite"/>
    </source>
</evidence>
<dbReference type="Pfam" id="PF02023">
    <property type="entry name" value="SCAN"/>
    <property type="match status" value="1"/>
</dbReference>
<evidence type="ECO:0000313" key="5">
    <source>
        <dbReference type="Proteomes" id="UP000694380"/>
    </source>
</evidence>
<feature type="domain" description="SCAN box" evidence="3">
    <location>
        <begin position="19"/>
        <end position="97"/>
    </location>
</feature>
<protein>
    <recommendedName>
        <fullName evidence="3">SCAN box domain-containing protein</fullName>
    </recommendedName>
</protein>
<reference evidence="4" key="1">
    <citation type="submission" date="2025-08" db="UniProtKB">
        <authorList>
            <consortium name="Ensembl"/>
        </authorList>
    </citation>
    <scope>IDENTIFICATION</scope>
</reference>
<organism evidence="4 5">
    <name type="scientific">Chrysemys picta bellii</name>
    <name type="common">Western painted turtle</name>
    <name type="synonym">Emys bellii</name>
    <dbReference type="NCBI Taxonomy" id="8478"/>
    <lineage>
        <taxon>Eukaryota</taxon>
        <taxon>Metazoa</taxon>
        <taxon>Chordata</taxon>
        <taxon>Craniata</taxon>
        <taxon>Vertebrata</taxon>
        <taxon>Euteleostomi</taxon>
        <taxon>Archelosauria</taxon>
        <taxon>Testudinata</taxon>
        <taxon>Testudines</taxon>
        <taxon>Cryptodira</taxon>
        <taxon>Durocryptodira</taxon>
        <taxon>Testudinoidea</taxon>
        <taxon>Emydidae</taxon>
        <taxon>Chrysemys</taxon>
    </lineage>
</organism>
<dbReference type="AlphaFoldDB" id="A0A8C3IE45"/>
<sequence length="226" mass="25137">FSAKNQVSENFYISPETSRQRFRALSYTPGARPQLVAQELRDMCRRWIQPDKRNPEELTEQILLEQFIHILPSRGRAWVLRHRPPTVAAAVALLEDFLAAEAPVGPVMQGHPPRLDRPNLERRTSTRVRPRNPLQSQEPRYRCPEGPPQPAPTGPKTGTGRIPRSPLGPRAEDQPDPGDPKSGPVSPVGSVGISNGTALRWTAALGTFAPEKTVPDRHRLPRSPCL</sequence>
<dbReference type="Ensembl" id="ENSCPBT00000038262.1">
    <property type="protein sequence ID" value="ENSCPBP00000032524.1"/>
    <property type="gene ID" value="ENSCPBG00000022809.1"/>
</dbReference>
<dbReference type="Gene3D" id="1.10.4020.10">
    <property type="entry name" value="DNA breaking-rejoining enzymes"/>
    <property type="match status" value="1"/>
</dbReference>
<name>A0A8C3IE45_CHRPI</name>
<evidence type="ECO:0000259" key="3">
    <source>
        <dbReference type="PROSITE" id="PS50804"/>
    </source>
</evidence>
<dbReference type="PANTHER" id="PTHR45935">
    <property type="entry name" value="PROTEIN ZBED8-RELATED"/>
    <property type="match status" value="1"/>
</dbReference>
<dbReference type="Proteomes" id="UP000694380">
    <property type="component" value="Unplaced"/>
</dbReference>
<dbReference type="InterPro" id="IPR003309">
    <property type="entry name" value="SCAN_dom"/>
</dbReference>
<keyword evidence="5" id="KW-1185">Reference proteome</keyword>
<feature type="region of interest" description="Disordered" evidence="2">
    <location>
        <begin position="104"/>
        <end position="193"/>
    </location>
</feature>
<dbReference type="InterPro" id="IPR050916">
    <property type="entry name" value="SCAN-C2H2_zinc_finger"/>
</dbReference>